<evidence type="ECO:0000313" key="1">
    <source>
        <dbReference type="EMBL" id="GMH47199.1"/>
    </source>
</evidence>
<reference evidence="2" key="1">
    <citation type="journal article" date="2023" name="Commun. Biol.">
        <title>Genome analysis of Parmales, the sister group of diatoms, reveals the evolutionary specialization of diatoms from phago-mixotrophs to photoautotrophs.</title>
        <authorList>
            <person name="Ban H."/>
            <person name="Sato S."/>
            <person name="Yoshikawa S."/>
            <person name="Yamada K."/>
            <person name="Nakamura Y."/>
            <person name="Ichinomiya M."/>
            <person name="Sato N."/>
            <person name="Blanc-Mathieu R."/>
            <person name="Endo H."/>
            <person name="Kuwata A."/>
            <person name="Ogata H."/>
        </authorList>
    </citation>
    <scope>NUCLEOTIDE SEQUENCE [LARGE SCALE GENOMIC DNA]</scope>
    <source>
        <strain evidence="2">NIES 3699</strain>
    </source>
</reference>
<dbReference type="PANTHER" id="PTHR33645:SF2">
    <property type="entry name" value="FAMILY PROTEIN, PUTATIVE (DUF3754)-RELATED"/>
    <property type="match status" value="1"/>
</dbReference>
<dbReference type="EMBL" id="BRXX01000574">
    <property type="protein sequence ID" value="GMH47199.1"/>
    <property type="molecule type" value="Genomic_DNA"/>
</dbReference>
<dbReference type="AlphaFoldDB" id="A0A9W6ZAU0"/>
<organism evidence="1 2">
    <name type="scientific">Triparma verrucosa</name>
    <dbReference type="NCBI Taxonomy" id="1606542"/>
    <lineage>
        <taxon>Eukaryota</taxon>
        <taxon>Sar</taxon>
        <taxon>Stramenopiles</taxon>
        <taxon>Ochrophyta</taxon>
        <taxon>Bolidophyceae</taxon>
        <taxon>Parmales</taxon>
        <taxon>Triparmaceae</taxon>
        <taxon>Triparma</taxon>
    </lineage>
</organism>
<dbReference type="Proteomes" id="UP001165160">
    <property type="component" value="Unassembled WGS sequence"/>
</dbReference>
<protein>
    <submittedName>
        <fullName evidence="1">Uncharacterized protein</fullName>
    </submittedName>
</protein>
<proteinExistence type="predicted"/>
<evidence type="ECO:0000313" key="2">
    <source>
        <dbReference type="Proteomes" id="UP001165160"/>
    </source>
</evidence>
<name>A0A9W6ZAU0_9STRA</name>
<dbReference type="Pfam" id="PF12576">
    <property type="entry name" value="DUF3754"/>
    <property type="match status" value="1"/>
</dbReference>
<comment type="caution">
    <text evidence="1">The sequence shown here is derived from an EMBL/GenBank/DDBJ whole genome shotgun (WGS) entry which is preliminary data.</text>
</comment>
<accession>A0A9W6ZAU0</accession>
<sequence length="435" mass="47887">MSSTFLSVPASPKPNLEPSRYTRKLTLLFESEAIAKAVEDTDTEDNIIADLRLSLLSAGYKVFDGDDLALCSCLNSGYLLRLSLAADFRGLAPISNELSLESELFGGVVAVFYRGYGSETTTGRLIPQKIDYLQTNLLQSFFSQRSNRTRATIQKLGPDYTELYDNDVEAMSPYVVEANATAMPCEEIVERVSIADLVGLFSQDRPLQRILGSLLTSSSTLKEPTYDEVIVIHRPLPSSASPAFSALRRKRPIPEFPSPIEAVVFSDVPLANVVACLPKSKLVFRIADGVRFDLLSFVGLLAVGATTKLDSPTADLIAAVSVAAWVIRLFVRYSNSLARYDLLVNRFLKSKIVRRGLPAVHKYVSTESAQMRGSKAGRALEWILDGEGEGEGEGEMEPQLEEGLEILKSLGIDENMSEADATRKIEERWKAIFEL</sequence>
<dbReference type="InterPro" id="IPR022227">
    <property type="entry name" value="DUF3754"/>
</dbReference>
<gene>
    <name evidence="1" type="ORF">TrVE_jg3067</name>
</gene>
<dbReference type="PANTHER" id="PTHR33645">
    <property type="entry name" value="AMINOPEPTIDASE (DUF3754)"/>
    <property type="match status" value="1"/>
</dbReference>
<keyword evidence="2" id="KW-1185">Reference proteome</keyword>